<dbReference type="PANTHER" id="PTHR14614">
    <property type="entry name" value="HEPATOCELLULAR CARCINOMA-ASSOCIATED ANTIGEN"/>
    <property type="match status" value="1"/>
</dbReference>
<evidence type="ECO:0000313" key="2">
    <source>
        <dbReference type="Proteomes" id="UP000541558"/>
    </source>
</evidence>
<dbReference type="OrthoDB" id="2529286at2759"/>
<dbReference type="Proteomes" id="UP000541558">
    <property type="component" value="Unassembled WGS sequence"/>
</dbReference>
<reference evidence="1 2" key="1">
    <citation type="journal article" date="2020" name="ISME J.">
        <title>Uncovering the hidden diversity of litter-decomposition mechanisms in mushroom-forming fungi.</title>
        <authorList>
            <person name="Floudas D."/>
            <person name="Bentzer J."/>
            <person name="Ahren D."/>
            <person name="Johansson T."/>
            <person name="Persson P."/>
            <person name="Tunlid A."/>
        </authorList>
    </citation>
    <scope>NUCLEOTIDE SEQUENCE [LARGE SCALE GENOMIC DNA]</scope>
    <source>
        <strain evidence="1 2">CBS 175.51</strain>
    </source>
</reference>
<sequence>MSNDDLLAYPGLILLPEDSSVIEDAEEESAPQDRRNLRGLGFLDAKQDVVDLRFDLVPPTAELSSPAAGKRTRRSRQKIKLTPPVDSYEFQLIQDKTALNSRKGDTGSVVWKASAGTGLLSLIFSPLVRKYTVTDTADLISLIQKNVRQNFPGWPSLPEGAPGSNIAVEPLDWIELQRANESQQAKLLSDIVPSNEDPIDLVLVVDCIYHPTLIPPLLATIERLATSSITEVLVLSELRSEEVLREFLEGWMCIPGWKVWHVGGDLLQDLHYIMWIGRKNISA</sequence>
<accession>A0A8H5CCC1</accession>
<protein>
    <submittedName>
        <fullName evidence="1">Uncharacterized protein</fullName>
    </submittedName>
</protein>
<dbReference type="GO" id="GO:0008757">
    <property type="term" value="F:S-adenosylmethionine-dependent methyltransferase activity"/>
    <property type="evidence" value="ECO:0007669"/>
    <property type="project" value="UniProtKB-ARBA"/>
</dbReference>
<dbReference type="GO" id="GO:0005829">
    <property type="term" value="C:cytosol"/>
    <property type="evidence" value="ECO:0007669"/>
    <property type="project" value="TreeGrafter"/>
</dbReference>
<dbReference type="InterPro" id="IPR019410">
    <property type="entry name" value="Methyltransf_16"/>
</dbReference>
<gene>
    <name evidence="1" type="ORF">D9611_012798</name>
</gene>
<comment type="caution">
    <text evidence="1">The sequence shown here is derived from an EMBL/GenBank/DDBJ whole genome shotgun (WGS) entry which is preliminary data.</text>
</comment>
<organism evidence="1 2">
    <name type="scientific">Ephemerocybe angulata</name>
    <dbReference type="NCBI Taxonomy" id="980116"/>
    <lineage>
        <taxon>Eukaryota</taxon>
        <taxon>Fungi</taxon>
        <taxon>Dikarya</taxon>
        <taxon>Basidiomycota</taxon>
        <taxon>Agaricomycotina</taxon>
        <taxon>Agaricomycetes</taxon>
        <taxon>Agaricomycetidae</taxon>
        <taxon>Agaricales</taxon>
        <taxon>Agaricineae</taxon>
        <taxon>Psathyrellaceae</taxon>
        <taxon>Ephemerocybe</taxon>
    </lineage>
</organism>
<dbReference type="Gene3D" id="3.40.50.150">
    <property type="entry name" value="Vaccinia Virus protein VP39"/>
    <property type="match status" value="1"/>
</dbReference>
<proteinExistence type="predicted"/>
<dbReference type="GO" id="GO:0032991">
    <property type="term" value="C:protein-containing complex"/>
    <property type="evidence" value="ECO:0007669"/>
    <property type="project" value="TreeGrafter"/>
</dbReference>
<dbReference type="EMBL" id="JAACJK010000012">
    <property type="protein sequence ID" value="KAF5338649.1"/>
    <property type="molecule type" value="Genomic_DNA"/>
</dbReference>
<keyword evidence="2" id="KW-1185">Reference proteome</keyword>
<dbReference type="Pfam" id="PF10294">
    <property type="entry name" value="Methyltransf_16"/>
    <property type="match status" value="1"/>
</dbReference>
<dbReference type="InterPro" id="IPR029063">
    <property type="entry name" value="SAM-dependent_MTases_sf"/>
</dbReference>
<name>A0A8H5CCC1_9AGAR</name>
<evidence type="ECO:0000313" key="1">
    <source>
        <dbReference type="EMBL" id="KAF5338649.1"/>
    </source>
</evidence>
<dbReference type="PANTHER" id="PTHR14614:SF109">
    <property type="entry name" value="RIBOSOMAL LYSINE N-METHYLTRANSFERASE 5"/>
    <property type="match status" value="1"/>
</dbReference>
<dbReference type="AlphaFoldDB" id="A0A8H5CCC1"/>